<dbReference type="EMBL" id="DRMH01000066">
    <property type="protein sequence ID" value="HFC97809.1"/>
    <property type="molecule type" value="Genomic_DNA"/>
</dbReference>
<keyword evidence="3" id="KW-0597">Phosphoprotein</keyword>
<gene>
    <name evidence="5" type="ORF">ENJ40_05055</name>
</gene>
<feature type="domain" description="Histidine kinase" evidence="4">
    <location>
        <begin position="207"/>
        <end position="435"/>
    </location>
</feature>
<dbReference type="SUPFAM" id="SSF55874">
    <property type="entry name" value="ATPase domain of HSP90 chaperone/DNA topoisomerase II/histidine kinase"/>
    <property type="match status" value="1"/>
</dbReference>
<dbReference type="InterPro" id="IPR005467">
    <property type="entry name" value="His_kinase_dom"/>
</dbReference>
<sequence>MGGEFGYKSPDPRKEVGVVKRNFNLDAYICHLLCRAPSWPFPRLHKEILRSLKKLTGSQLAAIGFWDETKGCWCFPDFIRPTFRTCQMRGRAWFPSLGGVFEKAFRERRTYISNDLSRDPYHQGLPSGHLPIKRVAIRPILVEDRVQGVAIVANSPRPYGDREKEVIEKLSSFYGFLLKAKEEEISLGESRVLETQKAKILNLLVGNLAHKFNNLLNVIWTSLELTKIKREMELKPFLHKAEKATRELSYLVRQLLLYARGECLGRKEIDLTRFLPQIFCFLRSMLPPSIRLVTRVRRDLPPVRIDPMALEHILVNLVANAVEAYGDQPGIISVTLGVTEKHRHLLESRSPYRVRLCSGVRAYRWLSIKVKDRGPGIPPEELSRVTEPFYSTKGLGRGLGLAAVRNILWAHEGCLSIYSRPGEGTEFKILLPVNGREGV</sequence>
<dbReference type="InterPro" id="IPR036890">
    <property type="entry name" value="HATPase_C_sf"/>
</dbReference>
<dbReference type="GO" id="GO:0000155">
    <property type="term" value="F:phosphorelay sensor kinase activity"/>
    <property type="evidence" value="ECO:0007669"/>
    <property type="project" value="InterPro"/>
</dbReference>
<dbReference type="Proteomes" id="UP000886043">
    <property type="component" value="Unassembled WGS sequence"/>
</dbReference>
<dbReference type="CDD" id="cd00082">
    <property type="entry name" value="HisKA"/>
    <property type="match status" value="1"/>
</dbReference>
<dbReference type="SMART" id="SM00387">
    <property type="entry name" value="HATPase_c"/>
    <property type="match status" value="1"/>
</dbReference>
<dbReference type="PROSITE" id="PS50109">
    <property type="entry name" value="HIS_KIN"/>
    <property type="match status" value="1"/>
</dbReference>
<dbReference type="InterPro" id="IPR003018">
    <property type="entry name" value="GAF"/>
</dbReference>
<dbReference type="Pfam" id="PF13185">
    <property type="entry name" value="GAF_2"/>
    <property type="match status" value="1"/>
</dbReference>
<dbReference type="Gene3D" id="1.10.287.130">
    <property type="match status" value="1"/>
</dbReference>
<evidence type="ECO:0000313" key="5">
    <source>
        <dbReference type="EMBL" id="HFC97809.1"/>
    </source>
</evidence>
<dbReference type="InterPro" id="IPR029016">
    <property type="entry name" value="GAF-like_dom_sf"/>
</dbReference>
<dbReference type="SUPFAM" id="SSF47384">
    <property type="entry name" value="Homodimeric domain of signal transducing histidine kinase"/>
    <property type="match status" value="1"/>
</dbReference>
<dbReference type="SUPFAM" id="SSF55781">
    <property type="entry name" value="GAF domain-like"/>
    <property type="match status" value="1"/>
</dbReference>
<name>A0A7C3CPQ4_9BACT</name>
<dbReference type="InterPro" id="IPR036097">
    <property type="entry name" value="HisK_dim/P_sf"/>
</dbReference>
<evidence type="ECO:0000256" key="3">
    <source>
        <dbReference type="ARBA" id="ARBA00022553"/>
    </source>
</evidence>
<dbReference type="EC" id="2.7.13.3" evidence="2"/>
<proteinExistence type="predicted"/>
<dbReference type="InterPro" id="IPR003661">
    <property type="entry name" value="HisK_dim/P_dom"/>
</dbReference>
<dbReference type="InterPro" id="IPR004358">
    <property type="entry name" value="Sig_transdc_His_kin-like_C"/>
</dbReference>
<dbReference type="AlphaFoldDB" id="A0A7C3CPQ4"/>
<evidence type="ECO:0000256" key="1">
    <source>
        <dbReference type="ARBA" id="ARBA00000085"/>
    </source>
</evidence>
<dbReference type="Gene3D" id="3.30.565.10">
    <property type="entry name" value="Histidine kinase-like ATPase, C-terminal domain"/>
    <property type="match status" value="1"/>
</dbReference>
<evidence type="ECO:0000256" key="2">
    <source>
        <dbReference type="ARBA" id="ARBA00012438"/>
    </source>
</evidence>
<dbReference type="Gene3D" id="3.30.450.40">
    <property type="match status" value="1"/>
</dbReference>
<organism evidence="5">
    <name type="scientific">Thermosulfurimonas dismutans</name>
    <dbReference type="NCBI Taxonomy" id="999894"/>
    <lineage>
        <taxon>Bacteria</taxon>
        <taxon>Pseudomonadati</taxon>
        <taxon>Thermodesulfobacteriota</taxon>
        <taxon>Thermodesulfobacteria</taxon>
        <taxon>Thermodesulfobacteriales</taxon>
        <taxon>Thermodesulfobacteriaceae</taxon>
        <taxon>Thermosulfurimonas</taxon>
    </lineage>
</organism>
<comment type="caution">
    <text evidence="5">The sequence shown here is derived from an EMBL/GenBank/DDBJ whole genome shotgun (WGS) entry which is preliminary data.</text>
</comment>
<dbReference type="PANTHER" id="PTHR43065">
    <property type="entry name" value="SENSOR HISTIDINE KINASE"/>
    <property type="match status" value="1"/>
</dbReference>
<accession>A0A7C3CPQ4</accession>
<dbReference type="InterPro" id="IPR003594">
    <property type="entry name" value="HATPase_dom"/>
</dbReference>
<dbReference type="CDD" id="cd00075">
    <property type="entry name" value="HATPase"/>
    <property type="match status" value="1"/>
</dbReference>
<evidence type="ECO:0000259" key="4">
    <source>
        <dbReference type="PROSITE" id="PS50109"/>
    </source>
</evidence>
<protein>
    <recommendedName>
        <fullName evidence="2">histidine kinase</fullName>
        <ecNumber evidence="2">2.7.13.3</ecNumber>
    </recommendedName>
</protein>
<dbReference type="Pfam" id="PF02518">
    <property type="entry name" value="HATPase_c"/>
    <property type="match status" value="1"/>
</dbReference>
<dbReference type="PANTHER" id="PTHR43065:SF42">
    <property type="entry name" value="TWO-COMPONENT SENSOR PPRA"/>
    <property type="match status" value="1"/>
</dbReference>
<comment type="catalytic activity">
    <reaction evidence="1">
        <text>ATP + protein L-histidine = ADP + protein N-phospho-L-histidine.</text>
        <dbReference type="EC" id="2.7.13.3"/>
    </reaction>
</comment>
<reference evidence="5" key="1">
    <citation type="journal article" date="2020" name="mSystems">
        <title>Genome- and Community-Level Interaction Insights into Carbon Utilization and Element Cycling Functions of Hydrothermarchaeota in Hydrothermal Sediment.</title>
        <authorList>
            <person name="Zhou Z."/>
            <person name="Liu Y."/>
            <person name="Xu W."/>
            <person name="Pan J."/>
            <person name="Luo Z.H."/>
            <person name="Li M."/>
        </authorList>
    </citation>
    <scope>NUCLEOTIDE SEQUENCE [LARGE SCALE GENOMIC DNA]</scope>
    <source>
        <strain evidence="5">HyVt-483</strain>
    </source>
</reference>
<dbReference type="PRINTS" id="PR00344">
    <property type="entry name" value="BCTRLSENSOR"/>
</dbReference>